<dbReference type="InterPro" id="IPR009351">
    <property type="entry name" value="AlkZ-like"/>
</dbReference>
<dbReference type="PANTHER" id="PTHR38479">
    <property type="entry name" value="LMO0824 PROTEIN"/>
    <property type="match status" value="1"/>
</dbReference>
<keyword evidence="2" id="KW-1185">Reference proteome</keyword>
<name>A0ABP6YWP2_9ACTN</name>
<evidence type="ECO:0000313" key="1">
    <source>
        <dbReference type="EMBL" id="GAA3593062.1"/>
    </source>
</evidence>
<gene>
    <name evidence="1" type="ORF">GCM10022223_04850</name>
</gene>
<accession>A0ABP6YWP2</accession>
<dbReference type="PANTHER" id="PTHR38479:SF2">
    <property type="entry name" value="WINGED HELIX DNA-BINDING DOMAIN-CONTAINING PROTEIN"/>
    <property type="match status" value="1"/>
</dbReference>
<comment type="caution">
    <text evidence="1">The sequence shown here is derived from an EMBL/GenBank/DDBJ whole genome shotgun (WGS) entry which is preliminary data.</text>
</comment>
<organism evidence="1 2">
    <name type="scientific">Kineosporia mesophila</name>
    <dbReference type="NCBI Taxonomy" id="566012"/>
    <lineage>
        <taxon>Bacteria</taxon>
        <taxon>Bacillati</taxon>
        <taxon>Actinomycetota</taxon>
        <taxon>Actinomycetes</taxon>
        <taxon>Kineosporiales</taxon>
        <taxon>Kineosporiaceae</taxon>
        <taxon>Kineosporia</taxon>
    </lineage>
</organism>
<protein>
    <submittedName>
        <fullName evidence="1">Winged helix DNA-binding domain-containing protein</fullName>
    </submittedName>
</protein>
<proteinExistence type="predicted"/>
<evidence type="ECO:0000313" key="2">
    <source>
        <dbReference type="Proteomes" id="UP001501074"/>
    </source>
</evidence>
<keyword evidence="1" id="KW-0238">DNA-binding</keyword>
<dbReference type="GO" id="GO:0003677">
    <property type="term" value="F:DNA binding"/>
    <property type="evidence" value="ECO:0007669"/>
    <property type="project" value="UniProtKB-KW"/>
</dbReference>
<dbReference type="EMBL" id="BAAAZO010000001">
    <property type="protein sequence ID" value="GAA3593062.1"/>
    <property type="molecule type" value="Genomic_DNA"/>
</dbReference>
<reference evidence="2" key="1">
    <citation type="journal article" date="2019" name="Int. J. Syst. Evol. Microbiol.">
        <title>The Global Catalogue of Microorganisms (GCM) 10K type strain sequencing project: providing services to taxonomists for standard genome sequencing and annotation.</title>
        <authorList>
            <consortium name="The Broad Institute Genomics Platform"/>
            <consortium name="The Broad Institute Genome Sequencing Center for Infectious Disease"/>
            <person name="Wu L."/>
            <person name="Ma J."/>
        </authorList>
    </citation>
    <scope>NUCLEOTIDE SEQUENCE [LARGE SCALE GENOMIC DNA]</scope>
    <source>
        <strain evidence="2">JCM 16902</strain>
    </source>
</reference>
<dbReference type="Proteomes" id="UP001501074">
    <property type="component" value="Unassembled WGS sequence"/>
</dbReference>
<dbReference type="Pfam" id="PF06224">
    <property type="entry name" value="AlkZ-like"/>
    <property type="match status" value="1"/>
</dbReference>
<sequence length="400" mass="43543">MIASERSGAAIGHDDTVRTVTDAERRARLAVRHALAPGFQVGSPEAVTEAVTVLHATEPPSPYLSCRARMLSPEIADLDRALYDDRTLMKQLAMRRTLFVFPRDLLPAAWPSVSARVAATERARMTRDVVRAGLTDDGDAWLDTARAQVLAALASAPEGLQAAQIREAVPHLAVKVTTPAGEMWSGPRVLTQLGASGEIVRGRNAGRWATSRPLWTLTGHWLGEAAPAMSPAEGYRHLVRRWLFSFGPGTEADLVWWLGSTKTVVRKALLDLGAVSVALEDGSPAWLLPDDLDEVPDPGPWTALLPVLDPTVMGWQTRDFYLGAHKERLFDNRGNAGTSAWVNGRTVGCWVQDESGRVEVRLVEDVPPAARTALDAEASRLTAWMDGVQIRTVYKSPAMK</sequence>